<evidence type="ECO:0000256" key="6">
    <source>
        <dbReference type="ARBA" id="ARBA00023136"/>
    </source>
</evidence>
<name>A0ABQ7AWI8_BRACR</name>
<evidence type="ECO:0000256" key="2">
    <source>
        <dbReference type="ARBA" id="ARBA00010430"/>
    </source>
</evidence>
<comment type="subcellular location">
    <subcellularLocation>
        <location evidence="1">Endoplasmic reticulum membrane</location>
        <topology evidence="1">Multi-pass membrane protein</topology>
    </subcellularLocation>
</comment>
<feature type="transmembrane region" description="Helical" evidence="7">
    <location>
        <begin position="177"/>
        <end position="198"/>
    </location>
</feature>
<evidence type="ECO:0000313" key="10">
    <source>
        <dbReference type="Proteomes" id="UP000266723"/>
    </source>
</evidence>
<feature type="domain" description="ADF-H" evidence="8">
    <location>
        <begin position="74"/>
        <end position="116"/>
    </location>
</feature>
<comment type="caution">
    <text evidence="9">The sequence shown here is derived from an EMBL/GenBank/DDBJ whole genome shotgun (WGS) entry which is preliminary data.</text>
</comment>
<dbReference type="SUPFAM" id="SSF55753">
    <property type="entry name" value="Actin depolymerizing proteins"/>
    <property type="match status" value="1"/>
</dbReference>
<accession>A0ABQ7AWI8</accession>
<keyword evidence="5 7" id="KW-1133">Transmembrane helix</keyword>
<evidence type="ECO:0000256" key="4">
    <source>
        <dbReference type="ARBA" id="ARBA00022824"/>
    </source>
</evidence>
<dbReference type="PANTHER" id="PTHR16433:SF0">
    <property type="entry name" value="DOLICHOL-PHOSPHATE MANNOSYLTRANSFERASE SUBUNIT 3"/>
    <property type="match status" value="1"/>
</dbReference>
<dbReference type="InterPro" id="IPR029006">
    <property type="entry name" value="ADF-H/Gelsolin-like_dom_sf"/>
</dbReference>
<dbReference type="EMBL" id="QGKV02001556">
    <property type="protein sequence ID" value="KAF3518348.1"/>
    <property type="molecule type" value="Genomic_DNA"/>
</dbReference>
<evidence type="ECO:0000256" key="5">
    <source>
        <dbReference type="ARBA" id="ARBA00022989"/>
    </source>
</evidence>
<keyword evidence="4" id="KW-0256">Endoplasmic reticulum</keyword>
<evidence type="ECO:0000256" key="1">
    <source>
        <dbReference type="ARBA" id="ARBA00004477"/>
    </source>
</evidence>
<dbReference type="PANTHER" id="PTHR16433">
    <property type="entry name" value="DOLICHOL-PHOSPHATE MANNOSYLTRANSFERASE SUBUNIT 3"/>
    <property type="match status" value="1"/>
</dbReference>
<proteinExistence type="inferred from homology"/>
<dbReference type="Gene3D" id="3.40.20.10">
    <property type="entry name" value="Severin"/>
    <property type="match status" value="1"/>
</dbReference>
<evidence type="ECO:0000313" key="9">
    <source>
        <dbReference type="EMBL" id="KAF3518348.1"/>
    </source>
</evidence>
<dbReference type="InterPro" id="IPR002108">
    <property type="entry name" value="ADF-H"/>
</dbReference>
<comment type="similarity">
    <text evidence="2">Belongs to the DPM3 family.</text>
</comment>
<gene>
    <name evidence="9" type="ORF">DY000_02058816</name>
</gene>
<dbReference type="Proteomes" id="UP000266723">
    <property type="component" value="Unassembled WGS sequence"/>
</dbReference>
<keyword evidence="3 7" id="KW-0812">Transmembrane</keyword>
<evidence type="ECO:0000259" key="8">
    <source>
        <dbReference type="Pfam" id="PF00241"/>
    </source>
</evidence>
<dbReference type="Gene3D" id="3.40.850.10">
    <property type="entry name" value="Kinesin motor domain"/>
    <property type="match status" value="1"/>
</dbReference>
<dbReference type="Pfam" id="PF08285">
    <property type="entry name" value="DPM3"/>
    <property type="match status" value="1"/>
</dbReference>
<organism evidence="9 10">
    <name type="scientific">Brassica cretica</name>
    <name type="common">Mustard</name>
    <dbReference type="NCBI Taxonomy" id="69181"/>
    <lineage>
        <taxon>Eukaryota</taxon>
        <taxon>Viridiplantae</taxon>
        <taxon>Streptophyta</taxon>
        <taxon>Embryophyta</taxon>
        <taxon>Tracheophyta</taxon>
        <taxon>Spermatophyta</taxon>
        <taxon>Magnoliopsida</taxon>
        <taxon>eudicotyledons</taxon>
        <taxon>Gunneridae</taxon>
        <taxon>Pentapetalae</taxon>
        <taxon>rosids</taxon>
        <taxon>malvids</taxon>
        <taxon>Brassicales</taxon>
        <taxon>Brassicaceae</taxon>
        <taxon>Brassiceae</taxon>
        <taxon>Brassica</taxon>
    </lineage>
</organism>
<keyword evidence="6 7" id="KW-0472">Membrane</keyword>
<dbReference type="InterPro" id="IPR036961">
    <property type="entry name" value="Kinesin_motor_dom_sf"/>
</dbReference>
<feature type="transmembrane region" description="Helical" evidence="7">
    <location>
        <begin position="204"/>
        <end position="227"/>
    </location>
</feature>
<dbReference type="SUPFAM" id="SSF52540">
    <property type="entry name" value="P-loop containing nucleoside triphosphate hydrolases"/>
    <property type="match status" value="1"/>
</dbReference>
<evidence type="ECO:0000256" key="3">
    <source>
        <dbReference type="ARBA" id="ARBA00022692"/>
    </source>
</evidence>
<reference evidence="9 10" key="1">
    <citation type="journal article" date="2020" name="BMC Genomics">
        <title>Intraspecific diversification of the crop wild relative Brassica cretica Lam. using demographic model selection.</title>
        <authorList>
            <person name="Kioukis A."/>
            <person name="Michalopoulou V.A."/>
            <person name="Briers L."/>
            <person name="Pirintsos S."/>
            <person name="Studholme D.J."/>
            <person name="Pavlidis P."/>
            <person name="Sarris P.F."/>
        </authorList>
    </citation>
    <scope>NUCLEOTIDE SEQUENCE [LARGE SCALE GENOMIC DNA]</scope>
    <source>
        <strain evidence="10">cv. PFS-1207/04</strain>
    </source>
</reference>
<protein>
    <recommendedName>
        <fullName evidence="8">ADF-H domain-containing protein</fullName>
    </recommendedName>
</protein>
<keyword evidence="10" id="KW-1185">Reference proteome</keyword>
<dbReference type="Pfam" id="PF00241">
    <property type="entry name" value="Cofilin_ADF"/>
    <property type="match status" value="1"/>
</dbReference>
<feature type="non-terminal residue" evidence="9">
    <location>
        <position position="1"/>
    </location>
</feature>
<evidence type="ECO:0000256" key="7">
    <source>
        <dbReference type="SAM" id="Phobius"/>
    </source>
</evidence>
<dbReference type="InterPro" id="IPR027417">
    <property type="entry name" value="P-loop_NTPase"/>
</dbReference>
<dbReference type="InterPro" id="IPR013174">
    <property type="entry name" value="DPM3"/>
</dbReference>
<sequence length="260" mass="28947">LSLSLSRSQTSQTLSLDLPISKLISPRLKLISSHLVSSFVSQALESFLPHSSNPVLEAFGNAKTLRNNNSRCPDTDKERSTMSLMELCPDTDKERSTMIYASSNDRFKRELDGIQRQRQRPASTKRTTICGCGCVCDYGCVCKTNNNQMNMTQPSTQPQEAAYLHVFKDKMKHIVKILSLLLAVSAFWIGLLQAAIIHPGYNTWLLPIYFVVSLGCYGLLMVGLGLMQFPTCPQEALLLQHDIAEAKDFFKHKGVDVGSD</sequence>